<dbReference type="GO" id="GO:0016197">
    <property type="term" value="P:endosomal transport"/>
    <property type="evidence" value="ECO:0007669"/>
    <property type="project" value="TreeGrafter"/>
</dbReference>
<reference evidence="8 9" key="3">
    <citation type="journal article" date="2015" name="Genome Announc.">
        <title>Draft Genome Sequence of the Archiascomycetous Yeast Saitoella complicata.</title>
        <authorList>
            <person name="Yamauchi K."/>
            <person name="Kondo S."/>
            <person name="Hamamoto M."/>
            <person name="Takahashi Y."/>
            <person name="Ogura Y."/>
            <person name="Hayashi T."/>
            <person name="Nishida H."/>
        </authorList>
    </citation>
    <scope>NUCLEOTIDE SEQUENCE [LARGE SCALE GENOMIC DNA]</scope>
    <source>
        <strain evidence="8 9">NRRL Y-17804</strain>
    </source>
</reference>
<dbReference type="PROSITE" id="PS50030">
    <property type="entry name" value="UBA"/>
    <property type="match status" value="1"/>
</dbReference>
<evidence type="ECO:0000256" key="3">
    <source>
        <dbReference type="SAM" id="Coils"/>
    </source>
</evidence>
<feature type="domain" description="UBA" evidence="5">
    <location>
        <begin position="1610"/>
        <end position="1651"/>
    </location>
</feature>
<feature type="domain" description="EH" evidence="6">
    <location>
        <begin position="344"/>
        <end position="434"/>
    </location>
</feature>
<feature type="region of interest" description="Disordered" evidence="4">
    <location>
        <begin position="1"/>
        <end position="42"/>
    </location>
</feature>
<feature type="coiled-coil region" evidence="3">
    <location>
        <begin position="668"/>
        <end position="723"/>
    </location>
</feature>
<dbReference type="PROSITE" id="PS50222">
    <property type="entry name" value="EF_HAND_2"/>
    <property type="match status" value="1"/>
</dbReference>
<feature type="domain" description="EH" evidence="6">
    <location>
        <begin position="48"/>
        <end position="124"/>
    </location>
</feature>
<dbReference type="GO" id="GO:0005886">
    <property type="term" value="C:plasma membrane"/>
    <property type="evidence" value="ECO:0007669"/>
    <property type="project" value="TreeGrafter"/>
</dbReference>
<feature type="compositionally biased region" description="Polar residues" evidence="4">
    <location>
        <begin position="1161"/>
        <end position="1174"/>
    </location>
</feature>
<feature type="compositionally biased region" description="Polar residues" evidence="4">
    <location>
        <begin position="273"/>
        <end position="319"/>
    </location>
</feature>
<dbReference type="SMART" id="SM00027">
    <property type="entry name" value="EH"/>
    <property type="match status" value="3"/>
</dbReference>
<dbReference type="Pfam" id="PF12763">
    <property type="entry name" value="EH"/>
    <property type="match status" value="3"/>
</dbReference>
<dbReference type="Gene3D" id="1.10.8.10">
    <property type="entry name" value="DNA helicase RuvA subunit, C-terminal domain"/>
    <property type="match status" value="1"/>
</dbReference>
<dbReference type="PANTHER" id="PTHR11216">
    <property type="entry name" value="EH DOMAIN"/>
    <property type="match status" value="1"/>
</dbReference>
<dbReference type="CDD" id="cd00052">
    <property type="entry name" value="EH"/>
    <property type="match status" value="3"/>
</dbReference>
<feature type="region of interest" description="Disordered" evidence="4">
    <location>
        <begin position="1468"/>
        <end position="1493"/>
    </location>
</feature>
<dbReference type="GO" id="GO:0005737">
    <property type="term" value="C:cytoplasm"/>
    <property type="evidence" value="ECO:0007669"/>
    <property type="project" value="TreeGrafter"/>
</dbReference>
<dbReference type="Proteomes" id="UP000033140">
    <property type="component" value="Unassembled WGS sequence"/>
</dbReference>
<comment type="caution">
    <text evidence="8">The sequence shown here is derived from an EMBL/GenBank/DDBJ whole genome shotgun (WGS) entry which is preliminary data.</text>
</comment>
<evidence type="ECO:0000256" key="1">
    <source>
        <dbReference type="ARBA" id="ARBA00022837"/>
    </source>
</evidence>
<feature type="compositionally biased region" description="Low complexity" evidence="4">
    <location>
        <begin position="1419"/>
        <end position="1430"/>
    </location>
</feature>
<accession>A0A0E9N8R2</accession>
<dbReference type="EMBL" id="BACD03000003">
    <property type="protein sequence ID" value="GAO46209.1"/>
    <property type="molecule type" value="Genomic_DNA"/>
</dbReference>
<dbReference type="GO" id="GO:0005509">
    <property type="term" value="F:calcium ion binding"/>
    <property type="evidence" value="ECO:0007669"/>
    <property type="project" value="InterPro"/>
</dbReference>
<protein>
    <recommendedName>
        <fullName evidence="10">Cytoskeletal adapter protein sagA</fullName>
    </recommendedName>
</protein>
<feature type="compositionally biased region" description="Polar residues" evidence="4">
    <location>
        <begin position="16"/>
        <end position="32"/>
    </location>
</feature>
<feature type="compositionally biased region" description="Basic and acidic residues" evidence="4">
    <location>
        <begin position="1142"/>
        <end position="1156"/>
    </location>
</feature>
<feature type="region of interest" description="Disordered" evidence="4">
    <location>
        <begin position="239"/>
        <end position="334"/>
    </location>
</feature>
<keyword evidence="1" id="KW-0106">Calcium</keyword>
<evidence type="ECO:0008006" key="10">
    <source>
        <dbReference type="Google" id="ProtNLM"/>
    </source>
</evidence>
<dbReference type="PROSITE" id="PS00018">
    <property type="entry name" value="EF_HAND_1"/>
    <property type="match status" value="1"/>
</dbReference>
<feature type="compositionally biased region" description="Polar residues" evidence="4">
    <location>
        <begin position="1006"/>
        <end position="1016"/>
    </location>
</feature>
<keyword evidence="2 3" id="KW-0175">Coiled coil</keyword>
<evidence type="ECO:0000259" key="5">
    <source>
        <dbReference type="PROSITE" id="PS50030"/>
    </source>
</evidence>
<dbReference type="InterPro" id="IPR018247">
    <property type="entry name" value="EF_Hand_1_Ca_BS"/>
</dbReference>
<reference evidence="8 9" key="1">
    <citation type="journal article" date="2011" name="J. Gen. Appl. Microbiol.">
        <title>Draft genome sequencing of the enigmatic yeast Saitoella complicata.</title>
        <authorList>
            <person name="Nishida H."/>
            <person name="Hamamoto M."/>
            <person name="Sugiyama J."/>
        </authorList>
    </citation>
    <scope>NUCLEOTIDE SEQUENCE [LARGE SCALE GENOMIC DNA]</scope>
    <source>
        <strain evidence="8 9">NRRL Y-17804</strain>
    </source>
</reference>
<sequence>MFRYGESNPGLFAKPEQTQHQKVNQPTNNPGAMSTADKTPPITLTSDERRLYGTLFKAADKESLGVVTGEVCVPFFEKSGLPQVTLGEIWGIADAENNGFLNHQAFSVALRLIGHCQAGARPSPGLAGQPGPLPQLEGFPTVPTTTMPPPPAPRAGRPTIPPLTPQDRTKYLNMFAQAAAGKEVLDGDSARNLFQRARLPVPTLAQIWTISDRSGRGALDATEFVVAMHLISKSMSGEIKEGGLPPVGPPGLFDAAAGRPVGAGRSTSERRQGSVTRQGTGQTPIPRQMTGQQQPLRPQGTGQSQASQPPTQITPQLTGQPFPPPLAPQQTGTSGAPWLIPPPLQSEYRIYFTSLTDSSTQTHISGPSAVQFFLKSQLPEETLAKVWDLADIDQSGVLSFEEFCVAMWLIREAVAGRAVPDALPAELVPPSMRAEQPPAPAQLVAPAQGEEKKPEVSSTAQDLFGLNDAFSPPASRISSPPPPAAPFLEHQTTGSAATSPVVPQATGMRGAFVPTSSFGQSLSGAGPNGGAVQRTMSPPAAPGVMAVPPIGSSAPTAVPVSLSAFGGPSPVSQSPAPSGPFASGVAPQLTGGAGTAFGGAPGAFPVTPGPGPFGAMSAPTTAFDSQDLLGDNDPEESKNLTADTTEIANLSNQISQMSANTATLSDKRSTAERDLTQVQAQKKEIEAKLADIRQLYDAEVKNVHTVEAQLNQSRTETQKLRQEFFVIEASYHALQQQHREGSEALARDQAENNELKTKMAQIGTEMTRLNEELEKVKKNARQQKGLVAINRKQLATAEQERERILKEIEEENRAAAEAEREAREVEEQRRTLEAEAEEARVKQVQVQAQRAQQQQQLEQQQHAVQQSREVVHSDGQVVSPALSVASASTNPFHRGMSPTGETFPIVTSPFDRRFVASGLPAITSPFGQDTQRPRANFDDVFGQGGQAESFENAFSSDFGASPFAGQQQIPEQVEVQHVEEPVVQENEIHAPVAVHAATPEPVVITENATRPPSYRQSPGPEESEVALPPAVHPSVAELRPPVTAGPGSVTSSRAVEYAASEQESLSRITSPLAGSVEDLTENDSPQPRERSFSFSDEHPEPPSAEHGAKIASPPMDARTVQETLTNPPNEEALQITPAYIEEQTRMSVEDVRHSLEETSSEEPTGTATPSSEEPAQQHVAEIKEEETALGAQPASDETFATAKEEHEDHEKSFLERAAEAASGVVHNVAQAVGLESDEPKFDTEEAKDDKEVKEPEKAEEPKAEEPSDPFSLRSEQPAKAATKEDLDSAFAGFGNAKPQDPVRSFSPQHFDSEFPPIMEHEVVDESSGDDEEPQKFDDDFSVPAGSSATQFTEQPPVNEVADVPSTATAQPPSDESAPVHPPPAIEQPASSDYAGLLPVRGDPTAPNEQRVNLENPGVAAAPPAEAAPAPFDDFESAFADMSVSGAKPANVDFDDAYDVGTGSGFDDTEFNPTFDNSFDQSHSNQPSWAAGDDFFGSAAASANKPATANDFDAVFADFDKPGAVAPPLPDFGTGFGAAPAAAVQAPPVVPAAVTIPGTRSVLAPSQSPAPVQQAPGAPSLPPRLPLTTIAERSQPPAPPPSRPRVQTQPSIDDDPALKELLNMGFSREQSVGALEKFNYHLGDATNYLLDQAAGP</sequence>
<feature type="region of interest" description="Disordered" evidence="4">
    <location>
        <begin position="999"/>
        <end position="1430"/>
    </location>
</feature>
<evidence type="ECO:0000259" key="7">
    <source>
        <dbReference type="PROSITE" id="PS50222"/>
    </source>
</evidence>
<dbReference type="InterPro" id="IPR015940">
    <property type="entry name" value="UBA"/>
</dbReference>
<dbReference type="SMART" id="SM00165">
    <property type="entry name" value="UBA"/>
    <property type="match status" value="1"/>
</dbReference>
<dbReference type="PANTHER" id="PTHR11216:SF170">
    <property type="entry name" value="DYNAMIN ASSOCIATED PROTEIN 160, ISOFORM D"/>
    <property type="match status" value="1"/>
</dbReference>
<gene>
    <name evidence="8" type="ORF">G7K_0444-t1</name>
</gene>
<evidence type="ECO:0000313" key="8">
    <source>
        <dbReference type="EMBL" id="GAO46209.1"/>
    </source>
</evidence>
<evidence type="ECO:0000256" key="4">
    <source>
        <dbReference type="SAM" id="MobiDB-lite"/>
    </source>
</evidence>
<feature type="compositionally biased region" description="Pro residues" evidence="4">
    <location>
        <begin position="146"/>
        <end position="160"/>
    </location>
</feature>
<dbReference type="InterPro" id="IPR009060">
    <property type="entry name" value="UBA-like_sf"/>
</dbReference>
<dbReference type="OMA" id="IWNISCT"/>
<feature type="compositionally biased region" description="Polar residues" evidence="4">
    <location>
        <begin position="1344"/>
        <end position="1355"/>
    </location>
</feature>
<feature type="compositionally biased region" description="Low complexity" evidence="4">
    <location>
        <begin position="1563"/>
        <end position="1577"/>
    </location>
</feature>
<feature type="region of interest" description="Disordered" evidence="4">
    <location>
        <begin position="812"/>
        <end position="831"/>
    </location>
</feature>
<dbReference type="SUPFAM" id="SSF46934">
    <property type="entry name" value="UBA-like"/>
    <property type="match status" value="1"/>
</dbReference>
<dbReference type="STRING" id="698492.A0A0E9N8R2"/>
<feature type="compositionally biased region" description="Basic and acidic residues" evidence="4">
    <location>
        <begin position="1202"/>
        <end position="1218"/>
    </location>
</feature>
<name>A0A0E9N8R2_SAICN</name>
<feature type="domain" description="EH" evidence="6">
    <location>
        <begin position="167"/>
        <end position="259"/>
    </location>
</feature>
<feature type="compositionally biased region" description="Low complexity" evidence="4">
    <location>
        <begin position="122"/>
        <end position="145"/>
    </location>
</feature>
<feature type="region of interest" description="Disordered" evidence="4">
    <location>
        <begin position="430"/>
        <end position="532"/>
    </location>
</feature>
<dbReference type="InterPro" id="IPR002048">
    <property type="entry name" value="EF_hand_dom"/>
</dbReference>
<keyword evidence="9" id="KW-1185">Reference proteome</keyword>
<dbReference type="InterPro" id="IPR011992">
    <property type="entry name" value="EF-hand-dom_pair"/>
</dbReference>
<dbReference type="InterPro" id="IPR000261">
    <property type="entry name" value="EH_dom"/>
</dbReference>
<organism evidence="8 9">
    <name type="scientific">Saitoella complicata (strain BCRC 22490 / CBS 7301 / JCM 7358 / NBRC 10748 / NRRL Y-17804)</name>
    <dbReference type="NCBI Taxonomy" id="698492"/>
    <lineage>
        <taxon>Eukaryota</taxon>
        <taxon>Fungi</taxon>
        <taxon>Dikarya</taxon>
        <taxon>Ascomycota</taxon>
        <taxon>Taphrinomycotina</taxon>
        <taxon>Taphrinomycotina incertae sedis</taxon>
        <taxon>Saitoella</taxon>
    </lineage>
</organism>
<feature type="domain" description="EF-hand" evidence="7">
    <location>
        <begin position="378"/>
        <end position="413"/>
    </location>
</feature>
<feature type="compositionally biased region" description="Polar residues" evidence="4">
    <location>
        <begin position="1470"/>
        <end position="1487"/>
    </location>
</feature>
<evidence type="ECO:0000313" key="9">
    <source>
        <dbReference type="Proteomes" id="UP000033140"/>
    </source>
</evidence>
<dbReference type="Gene3D" id="1.10.238.10">
    <property type="entry name" value="EF-hand"/>
    <property type="match status" value="3"/>
</dbReference>
<feature type="compositionally biased region" description="Low complexity" evidence="4">
    <location>
        <begin position="469"/>
        <end position="478"/>
    </location>
</feature>
<feature type="region of interest" description="Disordered" evidence="4">
    <location>
        <begin position="121"/>
        <end position="160"/>
    </location>
</feature>
<evidence type="ECO:0000256" key="2">
    <source>
        <dbReference type="ARBA" id="ARBA00023054"/>
    </source>
</evidence>
<proteinExistence type="predicted"/>
<reference evidence="8 9" key="2">
    <citation type="journal article" date="2014" name="J. Gen. Appl. Microbiol.">
        <title>The early diverging ascomycetous budding yeast Saitoella complicata has three histone deacetylases belonging to the Clr6, Hos2, and Rpd3 lineages.</title>
        <authorList>
            <person name="Nishida H."/>
            <person name="Matsumoto T."/>
            <person name="Kondo S."/>
            <person name="Hamamoto M."/>
            <person name="Yoshikawa H."/>
        </authorList>
    </citation>
    <scope>NUCLEOTIDE SEQUENCE [LARGE SCALE GENOMIC DNA]</scope>
    <source>
        <strain evidence="8 9">NRRL Y-17804</strain>
    </source>
</reference>
<dbReference type="PROSITE" id="PS50031">
    <property type="entry name" value="EH"/>
    <property type="match status" value="3"/>
</dbReference>
<feature type="compositionally biased region" description="Polar residues" evidence="4">
    <location>
        <begin position="514"/>
        <end position="523"/>
    </location>
</feature>
<dbReference type="SUPFAM" id="SSF47473">
    <property type="entry name" value="EF-hand"/>
    <property type="match status" value="3"/>
</dbReference>
<dbReference type="SMART" id="SM00054">
    <property type="entry name" value="EFh"/>
    <property type="match status" value="3"/>
</dbReference>
<feature type="compositionally biased region" description="Basic and acidic residues" evidence="4">
    <location>
        <begin position="1237"/>
        <end position="1265"/>
    </location>
</feature>
<dbReference type="GO" id="GO:0006897">
    <property type="term" value="P:endocytosis"/>
    <property type="evidence" value="ECO:0007669"/>
    <property type="project" value="TreeGrafter"/>
</dbReference>
<feature type="region of interest" description="Disordered" evidence="4">
    <location>
        <begin position="1560"/>
        <end position="1616"/>
    </location>
</feature>
<evidence type="ECO:0000259" key="6">
    <source>
        <dbReference type="PROSITE" id="PS50031"/>
    </source>
</evidence>
<feature type="compositionally biased region" description="Basic and acidic residues" evidence="4">
    <location>
        <begin position="1086"/>
        <end position="1100"/>
    </location>
</feature>